<sequence>MVIADGCETDCQCRRHSDPVVRIRTWRINRMVSRSPRLPQRPSSGRICFLQRVEADSVQFKFHCLKWGNVKVCKSISNHARHDFSSSVLIAQPDCRHLARSCGSIGQNQVLLYVALNTKNMD</sequence>
<organism evidence="1 2">
    <name type="scientific">Phytophthora nicotianae P10297</name>
    <dbReference type="NCBI Taxonomy" id="1317064"/>
    <lineage>
        <taxon>Eukaryota</taxon>
        <taxon>Sar</taxon>
        <taxon>Stramenopiles</taxon>
        <taxon>Oomycota</taxon>
        <taxon>Peronosporomycetes</taxon>
        <taxon>Peronosporales</taxon>
        <taxon>Peronosporaceae</taxon>
        <taxon>Phytophthora</taxon>
    </lineage>
</organism>
<accession>W2Y5M2</accession>
<evidence type="ECO:0000313" key="2">
    <source>
        <dbReference type="Proteomes" id="UP000018948"/>
    </source>
</evidence>
<dbReference type="Proteomes" id="UP000018948">
    <property type="component" value="Unassembled WGS sequence"/>
</dbReference>
<dbReference type="AlphaFoldDB" id="W2Y5M2"/>
<reference evidence="1 2" key="1">
    <citation type="submission" date="2013-11" db="EMBL/GenBank/DDBJ databases">
        <title>The Genome Sequence of Phytophthora parasitica P10297.</title>
        <authorList>
            <consortium name="The Broad Institute Genomics Platform"/>
            <person name="Russ C."/>
            <person name="Tyler B."/>
            <person name="Panabieres F."/>
            <person name="Shan W."/>
            <person name="Tripathy S."/>
            <person name="Grunwald N."/>
            <person name="Machado M."/>
            <person name="Johnson C.S."/>
            <person name="Walker B."/>
            <person name="Young S.K."/>
            <person name="Zeng Q."/>
            <person name="Gargeya S."/>
            <person name="Fitzgerald M."/>
            <person name="Haas B."/>
            <person name="Abouelleil A."/>
            <person name="Allen A.W."/>
            <person name="Alvarado L."/>
            <person name="Arachchi H.M."/>
            <person name="Berlin A.M."/>
            <person name="Chapman S.B."/>
            <person name="Gainer-Dewar J."/>
            <person name="Goldberg J."/>
            <person name="Griggs A."/>
            <person name="Gujja S."/>
            <person name="Hansen M."/>
            <person name="Howarth C."/>
            <person name="Imamovic A."/>
            <person name="Ireland A."/>
            <person name="Larimer J."/>
            <person name="McCowan C."/>
            <person name="Murphy C."/>
            <person name="Pearson M."/>
            <person name="Poon T.W."/>
            <person name="Priest M."/>
            <person name="Roberts A."/>
            <person name="Saif S."/>
            <person name="Shea T."/>
            <person name="Sisk P."/>
            <person name="Sykes S."/>
            <person name="Wortman J."/>
            <person name="Nusbaum C."/>
            <person name="Birren B."/>
        </authorList>
    </citation>
    <scope>NUCLEOTIDE SEQUENCE [LARGE SCALE GENOMIC DNA]</scope>
    <source>
        <strain evidence="1 2">P10297</strain>
    </source>
</reference>
<name>W2Y5M2_PHYNI</name>
<comment type="caution">
    <text evidence="1">The sequence shown here is derived from an EMBL/GenBank/DDBJ whole genome shotgun (WGS) entry which is preliminary data.</text>
</comment>
<protein>
    <submittedName>
        <fullName evidence="1">Uncharacterized protein</fullName>
    </submittedName>
</protein>
<proteinExistence type="predicted"/>
<dbReference type="EMBL" id="ANIY01004342">
    <property type="protein sequence ID" value="ETP30027.1"/>
    <property type="molecule type" value="Genomic_DNA"/>
</dbReference>
<gene>
    <name evidence="1" type="ORF">F442_20900</name>
</gene>
<evidence type="ECO:0000313" key="1">
    <source>
        <dbReference type="EMBL" id="ETP30027.1"/>
    </source>
</evidence>